<dbReference type="PANTHER" id="PTHR28106:SF1">
    <property type="entry name" value="MITOCHONDRIAL ATPASE COMPLEX SUBUNIT ATP10"/>
    <property type="match status" value="1"/>
</dbReference>
<reference evidence="2 3" key="1">
    <citation type="journal article" date="2018" name="Mar. Genomics">
        <title>Complete genome sequence of Marinifilaceae bacterium strain SPP2, isolated from the Antarctic marine sediment.</title>
        <authorList>
            <person name="Watanabe M."/>
            <person name="Kojima H."/>
            <person name="Fukui M."/>
        </authorList>
    </citation>
    <scope>NUCLEOTIDE SEQUENCE [LARGE SCALE GENOMIC DNA]</scope>
    <source>
        <strain evidence="2 3">SPP2</strain>
    </source>
</reference>
<evidence type="ECO:0000256" key="1">
    <source>
        <dbReference type="SAM" id="SignalP"/>
    </source>
</evidence>
<reference evidence="3" key="2">
    <citation type="journal article" date="2020" name="Antonie Van Leeuwenhoek">
        <title>Labilibaculum antarcticum sp. nov., a novel facultative anaerobic, psychrotorelant bacterium isolated from marine sediment of Antarctica.</title>
        <authorList>
            <person name="Watanabe M."/>
            <person name="Kojima H."/>
            <person name="Fukui M."/>
        </authorList>
    </citation>
    <scope>NUCLEOTIDE SEQUENCE [LARGE SCALE GENOMIC DNA]</scope>
    <source>
        <strain evidence="3">SPP2</strain>
    </source>
</reference>
<proteinExistence type="predicted"/>
<dbReference type="InterPro" id="IPR036249">
    <property type="entry name" value="Thioredoxin-like_sf"/>
</dbReference>
<dbReference type="RefSeq" id="WP_096430533.1">
    <property type="nucleotide sequence ID" value="NZ_AP018042.1"/>
</dbReference>
<dbReference type="Pfam" id="PF05176">
    <property type="entry name" value="ATP-synt_10"/>
    <property type="match status" value="1"/>
</dbReference>
<dbReference type="PANTHER" id="PTHR28106">
    <property type="entry name" value="MITOCHONDRIAL ATPASE COMPLEX SUBUNIT ATP10"/>
    <property type="match status" value="1"/>
</dbReference>
<dbReference type="InterPro" id="IPR007849">
    <property type="entry name" value="ATP10"/>
</dbReference>
<dbReference type="Proteomes" id="UP000218267">
    <property type="component" value="Chromosome"/>
</dbReference>
<gene>
    <name evidence="2" type="ORF">ALGA_2985</name>
</gene>
<dbReference type="KEGG" id="mbas:ALGA_2985"/>
<name>A0A1Y1CLW9_9BACT</name>
<dbReference type="EMBL" id="AP018042">
    <property type="protein sequence ID" value="BAX81290.1"/>
    <property type="molecule type" value="Genomic_DNA"/>
</dbReference>
<evidence type="ECO:0000313" key="3">
    <source>
        <dbReference type="Proteomes" id="UP000218267"/>
    </source>
</evidence>
<dbReference type="Gene3D" id="3.40.30.10">
    <property type="entry name" value="Glutaredoxin"/>
    <property type="match status" value="1"/>
</dbReference>
<keyword evidence="3" id="KW-1185">Reference proteome</keyword>
<dbReference type="OrthoDB" id="1118896at2"/>
<feature type="chain" id="PRO_5012214610" description="Alkyl hydroperoxide reductase subunit C/ Thiol specific antioxidant domain-containing protein" evidence="1">
    <location>
        <begin position="22"/>
        <end position="183"/>
    </location>
</feature>
<evidence type="ECO:0008006" key="4">
    <source>
        <dbReference type="Google" id="ProtNLM"/>
    </source>
</evidence>
<organism evidence="2 3">
    <name type="scientific">Labilibaculum antarcticum</name>
    <dbReference type="NCBI Taxonomy" id="1717717"/>
    <lineage>
        <taxon>Bacteria</taxon>
        <taxon>Pseudomonadati</taxon>
        <taxon>Bacteroidota</taxon>
        <taxon>Bacteroidia</taxon>
        <taxon>Marinilabiliales</taxon>
        <taxon>Marinifilaceae</taxon>
        <taxon>Labilibaculum</taxon>
    </lineage>
</organism>
<accession>A0A1Y1CLW9</accession>
<sequence>MIKSIAIALLLGIVIISQVTAQNPNKLKSGDLFPEIKGELLSSKMISLPDHCKGKVSVLIIAFKRGTQPQIDEWTKPLMKEFSIHSDFRFIEVPMISNLYNWMSHYIDNGMRSGIAESMHKNVMTYYGPLGSYFDYFDVQDKKLCYLFLLDKEGIIQFIAKGEPNPDNLSDLLQKIKILLETV</sequence>
<evidence type="ECO:0000313" key="2">
    <source>
        <dbReference type="EMBL" id="BAX81290.1"/>
    </source>
</evidence>
<dbReference type="AlphaFoldDB" id="A0A1Y1CLW9"/>
<protein>
    <recommendedName>
        <fullName evidence="4">Alkyl hydroperoxide reductase subunit C/ Thiol specific antioxidant domain-containing protein</fullName>
    </recommendedName>
</protein>
<feature type="signal peptide" evidence="1">
    <location>
        <begin position="1"/>
        <end position="21"/>
    </location>
</feature>
<keyword evidence="1" id="KW-0732">Signal</keyword>
<dbReference type="SUPFAM" id="SSF52833">
    <property type="entry name" value="Thioredoxin-like"/>
    <property type="match status" value="1"/>
</dbReference>